<dbReference type="CDD" id="cd11010">
    <property type="entry name" value="S1-P1_nuclease"/>
    <property type="match status" value="1"/>
</dbReference>
<dbReference type="Proteomes" id="UP000032578">
    <property type="component" value="Unassembled WGS sequence"/>
</dbReference>
<evidence type="ECO:0000313" key="8">
    <source>
        <dbReference type="Proteomes" id="UP000032578"/>
    </source>
</evidence>
<dbReference type="OrthoDB" id="267579at2"/>
<dbReference type="RefSeq" id="WP_044632185.1">
    <property type="nucleotide sequence ID" value="NZ_JTDW01000004.1"/>
</dbReference>
<dbReference type="InterPro" id="IPR003154">
    <property type="entry name" value="S1/P1nuclease"/>
</dbReference>
<comment type="caution">
    <text evidence="7">The sequence shown here is derived from an EMBL/GenBank/DDBJ whole genome shotgun (WGS) entry which is preliminary data.</text>
</comment>
<evidence type="ECO:0000256" key="4">
    <source>
        <dbReference type="ARBA" id="ARBA00022801"/>
    </source>
</evidence>
<dbReference type="EMBL" id="JTDW01000004">
    <property type="protein sequence ID" value="KJD36316.1"/>
    <property type="molecule type" value="Genomic_DNA"/>
</dbReference>
<proteinExistence type="predicted"/>
<dbReference type="Gene3D" id="1.10.575.10">
    <property type="entry name" value="P1 Nuclease"/>
    <property type="match status" value="1"/>
</dbReference>
<keyword evidence="1" id="KW-0540">Nuclease</keyword>
<dbReference type="SUPFAM" id="SSF48537">
    <property type="entry name" value="Phospholipase C/P1 nuclease"/>
    <property type="match status" value="1"/>
</dbReference>
<dbReference type="PATRIC" id="fig|1435349.4.peg.2355"/>
<organism evidence="7 8">
    <name type="scientific">Neotamlana sedimentorum</name>
    <dbReference type="NCBI Taxonomy" id="1435349"/>
    <lineage>
        <taxon>Bacteria</taxon>
        <taxon>Pseudomonadati</taxon>
        <taxon>Bacteroidota</taxon>
        <taxon>Flavobacteriia</taxon>
        <taxon>Flavobacteriales</taxon>
        <taxon>Flavobacteriaceae</taxon>
        <taxon>Neotamlana</taxon>
    </lineage>
</organism>
<accession>A0A0D7WB27</accession>
<evidence type="ECO:0000256" key="5">
    <source>
        <dbReference type="ARBA" id="ARBA00023157"/>
    </source>
</evidence>
<dbReference type="GO" id="GO:0003676">
    <property type="term" value="F:nucleic acid binding"/>
    <property type="evidence" value="ECO:0007669"/>
    <property type="project" value="InterPro"/>
</dbReference>
<evidence type="ECO:0000313" key="7">
    <source>
        <dbReference type="EMBL" id="KJD36316.1"/>
    </source>
</evidence>
<reference evidence="7 8" key="1">
    <citation type="submission" date="2014-11" db="EMBL/GenBank/DDBJ databases">
        <title>Tamlana sedimentorum sp. nov., isolated from shallow sand sediments of the Sea of Japan.</title>
        <authorList>
            <person name="Romanenko L.A."/>
        </authorList>
    </citation>
    <scope>NUCLEOTIDE SEQUENCE [LARGE SCALE GENOMIC DNA]</scope>
    <source>
        <strain evidence="7 8">JCM 19808</strain>
    </source>
</reference>
<keyword evidence="2" id="KW-0479">Metal-binding</keyword>
<dbReference type="STRING" id="1435349.PW52_06935"/>
<evidence type="ECO:0000256" key="6">
    <source>
        <dbReference type="ARBA" id="ARBA00023180"/>
    </source>
</evidence>
<sequence length="260" mass="30144">MKTIIYFILLICFLFPKESFATSDFWGPTGHRVVGKIADEHLSGRAKRKIQKLLKRQSLAFVSTFADEIKSDKRYNKFYTWHYINMPFETTYETSEKNPDGDLVSGINECIAVIKSESSSDDDKAFYLKLLIHLIGDLHQPMHVGLKEDKGGNDIKVQWHYKDSNLHRVWDSDMIEEFNMSYDELAANADVLSKQQIKTLQQGTVIDWVNETHELAKTVYKSAKANENLRYRYSYNNFKTVRSQLQIAGIRLAKVLNDLF</sequence>
<name>A0A0D7WB27_9FLAO</name>
<dbReference type="Pfam" id="PF02265">
    <property type="entry name" value="S1-P1_nuclease"/>
    <property type="match status" value="1"/>
</dbReference>
<protein>
    <submittedName>
        <fullName evidence="7">S1/P1 Nuclease</fullName>
    </submittedName>
</protein>
<evidence type="ECO:0000256" key="1">
    <source>
        <dbReference type="ARBA" id="ARBA00022722"/>
    </source>
</evidence>
<evidence type="ECO:0000256" key="2">
    <source>
        <dbReference type="ARBA" id="ARBA00022723"/>
    </source>
</evidence>
<dbReference type="GO" id="GO:0046872">
    <property type="term" value="F:metal ion binding"/>
    <property type="evidence" value="ECO:0007669"/>
    <property type="project" value="UniProtKB-KW"/>
</dbReference>
<evidence type="ECO:0000256" key="3">
    <source>
        <dbReference type="ARBA" id="ARBA00022759"/>
    </source>
</evidence>
<keyword evidence="3" id="KW-0255">Endonuclease</keyword>
<keyword evidence="4" id="KW-0378">Hydrolase</keyword>
<keyword evidence="6" id="KW-0325">Glycoprotein</keyword>
<dbReference type="GO" id="GO:0004519">
    <property type="term" value="F:endonuclease activity"/>
    <property type="evidence" value="ECO:0007669"/>
    <property type="project" value="UniProtKB-KW"/>
</dbReference>
<dbReference type="InterPro" id="IPR008947">
    <property type="entry name" value="PLipase_C/P1_nuclease_dom_sf"/>
</dbReference>
<dbReference type="GO" id="GO:0006308">
    <property type="term" value="P:DNA catabolic process"/>
    <property type="evidence" value="ECO:0007669"/>
    <property type="project" value="InterPro"/>
</dbReference>
<dbReference type="GO" id="GO:0016788">
    <property type="term" value="F:hydrolase activity, acting on ester bonds"/>
    <property type="evidence" value="ECO:0007669"/>
    <property type="project" value="InterPro"/>
</dbReference>
<dbReference type="PANTHER" id="PTHR33146">
    <property type="entry name" value="ENDONUCLEASE 4"/>
    <property type="match status" value="1"/>
</dbReference>
<gene>
    <name evidence="7" type="ORF">PW52_06935</name>
</gene>
<keyword evidence="8" id="KW-1185">Reference proteome</keyword>
<dbReference type="PANTHER" id="PTHR33146:SF10">
    <property type="entry name" value="STRAND-SPECIFIC NUCLEASE, PUTATIVE-RELATED"/>
    <property type="match status" value="1"/>
</dbReference>
<dbReference type="AlphaFoldDB" id="A0A0D7WB27"/>
<keyword evidence="5" id="KW-1015">Disulfide bond</keyword>